<dbReference type="PROSITE" id="PS00071">
    <property type="entry name" value="GAPDH"/>
    <property type="match status" value="1"/>
</dbReference>
<dbReference type="InterPro" id="IPR020828">
    <property type="entry name" value="GlycerAld_3-P_DH_NAD(P)-bd"/>
</dbReference>
<dbReference type="Pfam" id="PF02800">
    <property type="entry name" value="Gp_dh_C"/>
    <property type="match status" value="1"/>
</dbReference>
<name>A0A948W6I9_UNCEI</name>
<dbReference type="CDD" id="cd18126">
    <property type="entry name" value="GAPDH_I_C"/>
    <property type="match status" value="1"/>
</dbReference>
<evidence type="ECO:0000256" key="7">
    <source>
        <dbReference type="RuleBase" id="RU000397"/>
    </source>
</evidence>
<feature type="binding site" evidence="5">
    <location>
        <position position="315"/>
    </location>
    <ligand>
        <name>NAD(+)</name>
        <dbReference type="ChEBI" id="CHEBI:57540"/>
    </ligand>
</feature>
<evidence type="ECO:0000256" key="6">
    <source>
        <dbReference type="PIRSR" id="PIRSR000149-4"/>
    </source>
</evidence>
<accession>A0A948W6I9</accession>
<dbReference type="AlphaFoldDB" id="A0A948W6I9"/>
<evidence type="ECO:0000256" key="4">
    <source>
        <dbReference type="PIRSR" id="PIRSR000149-2"/>
    </source>
</evidence>
<feature type="binding site" evidence="4">
    <location>
        <begin position="150"/>
        <end position="152"/>
    </location>
    <ligand>
        <name>D-glyceraldehyde 3-phosphate</name>
        <dbReference type="ChEBI" id="CHEBI:59776"/>
    </ligand>
</feature>
<dbReference type="GO" id="GO:0050661">
    <property type="term" value="F:NADP binding"/>
    <property type="evidence" value="ECO:0007669"/>
    <property type="project" value="InterPro"/>
</dbReference>
<feature type="binding site" evidence="4">
    <location>
        <position position="232"/>
    </location>
    <ligand>
        <name>D-glyceraldehyde 3-phosphate</name>
        <dbReference type="ChEBI" id="CHEBI:59776"/>
    </ligand>
</feature>
<dbReference type="InterPro" id="IPR020829">
    <property type="entry name" value="GlycerAld_3-P_DH_cat"/>
</dbReference>
<dbReference type="InterPro" id="IPR036291">
    <property type="entry name" value="NAD(P)-bd_dom_sf"/>
</dbReference>
<evidence type="ECO:0000313" key="10">
    <source>
        <dbReference type="EMBL" id="MBU2691180.1"/>
    </source>
</evidence>
<dbReference type="EMBL" id="JAHJDP010000046">
    <property type="protein sequence ID" value="MBU2691180.1"/>
    <property type="molecule type" value="Genomic_DNA"/>
</dbReference>
<gene>
    <name evidence="10" type="primary">gap</name>
    <name evidence="10" type="ORF">KJ970_09635</name>
</gene>
<keyword evidence="2 8" id="KW-0560">Oxidoreductase</keyword>
<feature type="active site" description="Nucleophile" evidence="3">
    <location>
        <position position="151"/>
    </location>
</feature>
<sequence>MTKIGINGFGRIGRCTLKHLMSRKGVEVVGINDLADIGDLAYLLKYDSVHGWYPLKVSDENNSIQVGDRNIHFFSESDPKKIPWKSIGVDIVLECTGVFRKREAAAGHLAAGAKKVIISAPMDDADGTFVLGVNHKTYDPSRHHIVSNASCTTNSLAPVAKVLHDRFKVEHLMITTVHAYTSSQSLMDIPTRKRRRGRSASLSIVPTTTGAARATALVIPDLKGRMDGMALRVPVPDGSITDIVATLGSTVSADGVNQALRDASQEDHFAGILRVSDEALVSRDIIGDPHSSIVDAESTLVLRDRVAKVLAWYDNEWGYSARLADFAQLMVEKGL</sequence>
<proteinExistence type="inferred from homology"/>
<keyword evidence="5" id="KW-0520">NAD</keyword>
<evidence type="ECO:0000256" key="2">
    <source>
        <dbReference type="ARBA" id="ARBA00023002"/>
    </source>
</evidence>
<feature type="site" description="Activates thiol group during catalysis" evidence="6">
    <location>
        <position position="178"/>
    </location>
</feature>
<dbReference type="GO" id="GO:0016620">
    <property type="term" value="F:oxidoreductase activity, acting on the aldehyde or oxo group of donors, NAD or NADP as acceptor"/>
    <property type="evidence" value="ECO:0007669"/>
    <property type="project" value="InterPro"/>
</dbReference>
<reference evidence="10" key="1">
    <citation type="submission" date="2021-05" db="EMBL/GenBank/DDBJ databases">
        <title>Energy efficiency and biological interactions define the core microbiome of deep oligotrophic groundwater.</title>
        <authorList>
            <person name="Mehrshad M."/>
            <person name="Lopez-Fernandez M."/>
            <person name="Bell E."/>
            <person name="Bernier-Latmani R."/>
            <person name="Bertilsson S."/>
            <person name="Dopson M."/>
        </authorList>
    </citation>
    <scope>NUCLEOTIDE SEQUENCE</scope>
    <source>
        <strain evidence="10">Modern_marine.mb.64</strain>
    </source>
</reference>
<dbReference type="NCBIfam" id="TIGR01534">
    <property type="entry name" value="GAPDH-I"/>
    <property type="match status" value="1"/>
</dbReference>
<feature type="domain" description="Glyceraldehyde 3-phosphate dehydrogenase NAD(P) binding" evidence="9">
    <location>
        <begin position="2"/>
        <end position="151"/>
    </location>
</feature>
<dbReference type="Gene3D" id="3.40.50.720">
    <property type="entry name" value="NAD(P)-binding Rossmann-like Domain"/>
    <property type="match status" value="1"/>
</dbReference>
<protein>
    <recommendedName>
        <fullName evidence="8">Glyceraldehyde-3-phosphate dehydrogenase</fullName>
        <ecNumber evidence="8">1.2.1.-</ecNumber>
    </recommendedName>
</protein>
<dbReference type="InterPro" id="IPR020831">
    <property type="entry name" value="GlycerAld/Erythrose_P_DH"/>
</dbReference>
<feature type="binding site" evidence="5">
    <location>
        <begin position="11"/>
        <end position="12"/>
    </location>
    <ligand>
        <name>NAD(+)</name>
        <dbReference type="ChEBI" id="CHEBI:57540"/>
    </ligand>
</feature>
<keyword evidence="5" id="KW-0547">Nucleotide-binding</keyword>
<dbReference type="Pfam" id="PF00044">
    <property type="entry name" value="Gp_dh_N"/>
    <property type="match status" value="1"/>
</dbReference>
<dbReference type="InterPro" id="IPR020830">
    <property type="entry name" value="GlycerAld_3-P_DH_AS"/>
</dbReference>
<organism evidence="10 11">
    <name type="scientific">Eiseniibacteriota bacterium</name>
    <dbReference type="NCBI Taxonomy" id="2212470"/>
    <lineage>
        <taxon>Bacteria</taxon>
        <taxon>Candidatus Eiseniibacteriota</taxon>
    </lineage>
</organism>
<dbReference type="FunFam" id="3.30.360.10:FF:000002">
    <property type="entry name" value="Glyceraldehyde-3-phosphate dehydrogenase"/>
    <property type="match status" value="1"/>
</dbReference>
<dbReference type="SMART" id="SM00846">
    <property type="entry name" value="Gp_dh_N"/>
    <property type="match status" value="1"/>
</dbReference>
<evidence type="ECO:0000256" key="3">
    <source>
        <dbReference type="PIRSR" id="PIRSR000149-1"/>
    </source>
</evidence>
<dbReference type="GO" id="GO:0006006">
    <property type="term" value="P:glucose metabolic process"/>
    <property type="evidence" value="ECO:0007669"/>
    <property type="project" value="InterPro"/>
</dbReference>
<evidence type="ECO:0000313" key="11">
    <source>
        <dbReference type="Proteomes" id="UP000777784"/>
    </source>
</evidence>
<dbReference type="Gene3D" id="3.30.360.10">
    <property type="entry name" value="Dihydrodipicolinate Reductase, domain 2"/>
    <property type="match status" value="1"/>
</dbReference>
<feature type="binding site" evidence="4">
    <location>
        <position position="181"/>
    </location>
    <ligand>
        <name>D-glyceraldehyde 3-phosphate</name>
        <dbReference type="ChEBI" id="CHEBI:59776"/>
    </ligand>
</feature>
<dbReference type="Proteomes" id="UP000777784">
    <property type="component" value="Unassembled WGS sequence"/>
</dbReference>
<dbReference type="PANTHER" id="PTHR43148">
    <property type="entry name" value="GLYCERALDEHYDE-3-PHOSPHATE DEHYDROGENASE 2"/>
    <property type="match status" value="1"/>
</dbReference>
<dbReference type="FunFam" id="3.40.50.720:FF:000001">
    <property type="entry name" value="Glyceraldehyde-3-phosphate dehydrogenase"/>
    <property type="match status" value="1"/>
</dbReference>
<dbReference type="GO" id="GO:0051287">
    <property type="term" value="F:NAD binding"/>
    <property type="evidence" value="ECO:0007669"/>
    <property type="project" value="InterPro"/>
</dbReference>
<dbReference type="EC" id="1.2.1.-" evidence="8"/>
<comment type="similarity">
    <text evidence="1 7">Belongs to the glyceraldehyde-3-phosphate dehydrogenase family.</text>
</comment>
<feature type="binding site" evidence="5">
    <location>
        <position position="119"/>
    </location>
    <ligand>
        <name>NAD(+)</name>
        <dbReference type="ChEBI" id="CHEBI:57540"/>
    </ligand>
</feature>
<feature type="binding site" evidence="5">
    <location>
        <position position="33"/>
    </location>
    <ligand>
        <name>NAD(+)</name>
        <dbReference type="ChEBI" id="CHEBI:57540"/>
    </ligand>
</feature>
<comment type="caution">
    <text evidence="10">The sequence shown here is derived from an EMBL/GenBank/DDBJ whole genome shotgun (WGS) entry which is preliminary data.</text>
</comment>
<evidence type="ECO:0000256" key="8">
    <source>
        <dbReference type="RuleBase" id="RU361160"/>
    </source>
</evidence>
<dbReference type="SUPFAM" id="SSF55347">
    <property type="entry name" value="Glyceraldehyde-3-phosphate dehydrogenase-like, C-terminal domain"/>
    <property type="match status" value="1"/>
</dbReference>
<dbReference type="PIRSF" id="PIRSF000149">
    <property type="entry name" value="GAP_DH"/>
    <property type="match status" value="1"/>
</dbReference>
<dbReference type="InterPro" id="IPR006424">
    <property type="entry name" value="Glyceraldehyde-3-P_DH_1"/>
</dbReference>
<dbReference type="CDD" id="cd05214">
    <property type="entry name" value="GAPDH_I_N"/>
    <property type="match status" value="1"/>
</dbReference>
<evidence type="ECO:0000259" key="9">
    <source>
        <dbReference type="SMART" id="SM00846"/>
    </source>
</evidence>
<evidence type="ECO:0000256" key="1">
    <source>
        <dbReference type="ARBA" id="ARBA00007406"/>
    </source>
</evidence>
<dbReference type="SUPFAM" id="SSF51735">
    <property type="entry name" value="NAD(P)-binding Rossmann-fold domains"/>
    <property type="match status" value="1"/>
</dbReference>
<dbReference type="PRINTS" id="PR00078">
    <property type="entry name" value="G3PDHDRGNASE"/>
</dbReference>
<evidence type="ECO:0000256" key="5">
    <source>
        <dbReference type="PIRSR" id="PIRSR000149-3"/>
    </source>
</evidence>
<feature type="binding site" evidence="4">
    <location>
        <begin position="209"/>
        <end position="210"/>
    </location>
    <ligand>
        <name>D-glyceraldehyde 3-phosphate</name>
        <dbReference type="ChEBI" id="CHEBI:59776"/>
    </ligand>
</feature>